<dbReference type="Proteomes" id="UP000091857">
    <property type="component" value="Chromosome 9"/>
</dbReference>
<protein>
    <submittedName>
        <fullName evidence="1">Uncharacterized protein</fullName>
    </submittedName>
</protein>
<keyword evidence="2" id="KW-1185">Reference proteome</keyword>
<dbReference type="EMBL" id="CM004395">
    <property type="protein sequence ID" value="OAY41778.1"/>
    <property type="molecule type" value="Genomic_DNA"/>
</dbReference>
<gene>
    <name evidence="1" type="ORF">MANES_09G128701v8</name>
</gene>
<evidence type="ECO:0000313" key="1">
    <source>
        <dbReference type="EMBL" id="OAY41778.1"/>
    </source>
</evidence>
<dbReference type="Gramene" id="Manes.09G128701.1.v8.1">
    <property type="protein sequence ID" value="Manes.09G128701.1.v8.1.CDS.1"/>
    <property type="gene ID" value="Manes.09G128701.v8.1"/>
</dbReference>
<sequence>MMPRNGPPLLLAKPMASTSSLKYTWDKPCANGTLESIVNQATRLPKRKIGLENCGCGSQELVPWFEHNHAPTSASPTMTMDAMVLCSNRPDDRSTRVKDSMPGLSNCVMGTSTGVGLCSGRAATQDEDAMVYVKRPRVAHVFVVPEWSSWQSVSGIENFGRDSQQENTSCGSR</sequence>
<accession>A0A2C9VBK4</accession>
<reference evidence="2" key="1">
    <citation type="journal article" date="2016" name="Nat. Biotechnol.">
        <title>Sequencing wild and cultivated cassava and related species reveals extensive interspecific hybridization and genetic diversity.</title>
        <authorList>
            <person name="Bredeson J.V."/>
            <person name="Lyons J.B."/>
            <person name="Prochnik S.E."/>
            <person name="Wu G.A."/>
            <person name="Ha C.M."/>
            <person name="Edsinger-Gonzales E."/>
            <person name="Grimwood J."/>
            <person name="Schmutz J."/>
            <person name="Rabbi I.Y."/>
            <person name="Egesi C."/>
            <person name="Nauluvula P."/>
            <person name="Lebot V."/>
            <person name="Ndunguru J."/>
            <person name="Mkamilo G."/>
            <person name="Bart R.S."/>
            <person name="Setter T.L."/>
            <person name="Gleadow R.M."/>
            <person name="Kulakow P."/>
            <person name="Ferguson M.E."/>
            <person name="Rounsley S."/>
            <person name="Rokhsar D.S."/>
        </authorList>
    </citation>
    <scope>NUCLEOTIDE SEQUENCE [LARGE SCALE GENOMIC DNA]</scope>
    <source>
        <strain evidence="2">cv. AM560-2</strain>
    </source>
</reference>
<dbReference type="AlphaFoldDB" id="A0A2C9VBK4"/>
<name>A0A2C9VBK4_MANES</name>
<evidence type="ECO:0000313" key="2">
    <source>
        <dbReference type="Proteomes" id="UP000091857"/>
    </source>
</evidence>
<organism evidence="1 2">
    <name type="scientific">Manihot esculenta</name>
    <name type="common">Cassava</name>
    <name type="synonym">Jatropha manihot</name>
    <dbReference type="NCBI Taxonomy" id="3983"/>
    <lineage>
        <taxon>Eukaryota</taxon>
        <taxon>Viridiplantae</taxon>
        <taxon>Streptophyta</taxon>
        <taxon>Embryophyta</taxon>
        <taxon>Tracheophyta</taxon>
        <taxon>Spermatophyta</taxon>
        <taxon>Magnoliopsida</taxon>
        <taxon>eudicotyledons</taxon>
        <taxon>Gunneridae</taxon>
        <taxon>Pentapetalae</taxon>
        <taxon>rosids</taxon>
        <taxon>fabids</taxon>
        <taxon>Malpighiales</taxon>
        <taxon>Euphorbiaceae</taxon>
        <taxon>Crotonoideae</taxon>
        <taxon>Manihoteae</taxon>
        <taxon>Manihot</taxon>
    </lineage>
</organism>
<comment type="caution">
    <text evidence="1">The sequence shown here is derived from an EMBL/GenBank/DDBJ whole genome shotgun (WGS) entry which is preliminary data.</text>
</comment>
<proteinExistence type="predicted"/>